<keyword evidence="4" id="KW-1185">Reference proteome</keyword>
<protein>
    <submittedName>
        <fullName evidence="3">Uncharacterized protein</fullName>
    </submittedName>
</protein>
<dbReference type="AlphaFoldDB" id="A0A369K5F5"/>
<gene>
    <name evidence="3" type="ORF">Hypma_015494</name>
</gene>
<dbReference type="Proteomes" id="UP000076154">
    <property type="component" value="Unassembled WGS sequence"/>
</dbReference>
<keyword evidence="2" id="KW-0732">Signal</keyword>
<evidence type="ECO:0000256" key="2">
    <source>
        <dbReference type="SAM" id="SignalP"/>
    </source>
</evidence>
<accession>A0A369K5F5</accession>
<dbReference type="EMBL" id="LUEZ02000010">
    <property type="protein sequence ID" value="RDB28812.1"/>
    <property type="molecule type" value="Genomic_DNA"/>
</dbReference>
<proteinExistence type="predicted"/>
<feature type="signal peptide" evidence="2">
    <location>
        <begin position="1"/>
        <end position="16"/>
    </location>
</feature>
<feature type="chain" id="PRO_5016689249" evidence="2">
    <location>
        <begin position="17"/>
        <end position="160"/>
    </location>
</feature>
<sequence length="160" mass="15448">MRPSLWLLVLPALAAAQSTNSSSPSPTVFTSTSLSTFLTLGPSRQISTVTSAIVTVITQTANPSPSSNSTASGNNTASSTSAGNSSASATTTTTPKNLPTAATTINGGGGSNGAPLPGATGAGGAYGPDDGYIAAASSLRRNTALVGLGGLVVGAALMMF</sequence>
<evidence type="ECO:0000313" key="4">
    <source>
        <dbReference type="Proteomes" id="UP000076154"/>
    </source>
</evidence>
<organism evidence="3 4">
    <name type="scientific">Hypsizygus marmoreus</name>
    <name type="common">White beech mushroom</name>
    <name type="synonym">Agaricus marmoreus</name>
    <dbReference type="NCBI Taxonomy" id="39966"/>
    <lineage>
        <taxon>Eukaryota</taxon>
        <taxon>Fungi</taxon>
        <taxon>Dikarya</taxon>
        <taxon>Basidiomycota</taxon>
        <taxon>Agaricomycotina</taxon>
        <taxon>Agaricomycetes</taxon>
        <taxon>Agaricomycetidae</taxon>
        <taxon>Agaricales</taxon>
        <taxon>Tricholomatineae</taxon>
        <taxon>Lyophyllaceae</taxon>
        <taxon>Hypsizygus</taxon>
    </lineage>
</organism>
<dbReference type="InParanoid" id="A0A369K5F5"/>
<name>A0A369K5F5_HYPMA</name>
<dbReference type="STRING" id="39966.A0A369K5F5"/>
<evidence type="ECO:0000313" key="3">
    <source>
        <dbReference type="EMBL" id="RDB28812.1"/>
    </source>
</evidence>
<reference evidence="3" key="1">
    <citation type="submission" date="2018-04" db="EMBL/GenBank/DDBJ databases">
        <title>Whole genome sequencing of Hypsizygus marmoreus.</title>
        <authorList>
            <person name="Choi I.-G."/>
            <person name="Min B."/>
            <person name="Kim J.-G."/>
            <person name="Kim S."/>
            <person name="Oh Y.-L."/>
            <person name="Kong W.-S."/>
            <person name="Park H."/>
            <person name="Jeong J."/>
            <person name="Song E.-S."/>
        </authorList>
    </citation>
    <scope>NUCLEOTIDE SEQUENCE [LARGE SCALE GENOMIC DNA]</scope>
    <source>
        <strain evidence="3">51987-8</strain>
    </source>
</reference>
<evidence type="ECO:0000256" key="1">
    <source>
        <dbReference type="SAM" id="MobiDB-lite"/>
    </source>
</evidence>
<feature type="region of interest" description="Disordered" evidence="1">
    <location>
        <begin position="60"/>
        <end position="116"/>
    </location>
</feature>
<comment type="caution">
    <text evidence="3">The sequence shown here is derived from an EMBL/GenBank/DDBJ whole genome shotgun (WGS) entry which is preliminary data.</text>
</comment>
<feature type="compositionally biased region" description="Low complexity" evidence="1">
    <location>
        <begin position="60"/>
        <end position="105"/>
    </location>
</feature>